<evidence type="ECO:0000256" key="1">
    <source>
        <dbReference type="SAM" id="MobiDB-lite"/>
    </source>
</evidence>
<sequence length="125" mass="13163">MCPDVDGPVTVNPNQETGGPGVIDGQAEQPYVEAAHGREEAAGAPLDVPAKDRLAQGVRLNEAKGWKEKLLQEAVLPELIKIRRKGVPALRSGNQGCSEAGNELQQNRQGGRIDVVDVTSCGRGG</sequence>
<protein>
    <submittedName>
        <fullName evidence="2">Uncharacterized protein</fullName>
    </submittedName>
</protein>
<dbReference type="AlphaFoldDB" id="A0A4Y3NC45"/>
<dbReference type="EMBL" id="BJMD01000012">
    <property type="protein sequence ID" value="GEB19514.1"/>
    <property type="molecule type" value="Genomic_DNA"/>
</dbReference>
<evidence type="ECO:0000313" key="3">
    <source>
        <dbReference type="Proteomes" id="UP000317715"/>
    </source>
</evidence>
<proteinExistence type="predicted"/>
<name>A0A4Y3NC45_PAEAU</name>
<reference evidence="2 3" key="1">
    <citation type="submission" date="2019-06" db="EMBL/GenBank/DDBJ databases">
        <title>Whole genome shotgun sequence of Paenarthrobacter aurescens NBRC 12136.</title>
        <authorList>
            <person name="Hosoyama A."/>
            <person name="Uohara A."/>
            <person name="Ohji S."/>
            <person name="Ichikawa N."/>
        </authorList>
    </citation>
    <scope>NUCLEOTIDE SEQUENCE [LARGE SCALE GENOMIC DNA]</scope>
    <source>
        <strain evidence="2 3">NBRC 12136</strain>
    </source>
</reference>
<evidence type="ECO:0000313" key="2">
    <source>
        <dbReference type="EMBL" id="GEB19514.1"/>
    </source>
</evidence>
<keyword evidence="3" id="KW-1185">Reference proteome</keyword>
<accession>A0A4Y3NC45</accession>
<feature type="region of interest" description="Disordered" evidence="1">
    <location>
        <begin position="1"/>
        <end position="25"/>
    </location>
</feature>
<dbReference type="Proteomes" id="UP000317715">
    <property type="component" value="Unassembled WGS sequence"/>
</dbReference>
<feature type="region of interest" description="Disordered" evidence="1">
    <location>
        <begin position="92"/>
        <end position="111"/>
    </location>
</feature>
<feature type="compositionally biased region" description="Polar residues" evidence="1">
    <location>
        <begin position="92"/>
        <end position="109"/>
    </location>
</feature>
<organism evidence="2 3">
    <name type="scientific">Paenarthrobacter aurescens</name>
    <name type="common">Arthrobacter aurescens</name>
    <dbReference type="NCBI Taxonomy" id="43663"/>
    <lineage>
        <taxon>Bacteria</taxon>
        <taxon>Bacillati</taxon>
        <taxon>Actinomycetota</taxon>
        <taxon>Actinomycetes</taxon>
        <taxon>Micrococcales</taxon>
        <taxon>Micrococcaceae</taxon>
        <taxon>Paenarthrobacter</taxon>
    </lineage>
</organism>
<gene>
    <name evidence="2" type="ORF">AAU01_22690</name>
</gene>
<comment type="caution">
    <text evidence="2">The sequence shown here is derived from an EMBL/GenBank/DDBJ whole genome shotgun (WGS) entry which is preliminary data.</text>
</comment>